<sequence length="300" mass="33049">MQISQITRILVLAFGHEAQPNPLGSRRGAVGRWAAGTLLAGLLAGCGLQKDVDVVLPDYPPQLVVEGYLENGQVPRLTVSESVPYLATPTPQVPTDVKAVLTLPNGQRLELPFSPGTDRRTGKVYTHTGSRRLTALPGQTFGLELTDSQGRRVTGSATMPATVPIDTVEWKFNDKQGEFRKAYVLTRFQDPAATADYYRLQIHKSRLATSPTIDYTPEDRLSNGQEFTLGTSYQFDTNDTLFVSLYHIDQPYFRFLQSVQDARNANGNPFGQPAAIKSTVEGGIGVFTILSYDRRMVILK</sequence>
<dbReference type="OrthoDB" id="1117499at2"/>
<dbReference type="RefSeq" id="WP_125424426.1">
    <property type="nucleotide sequence ID" value="NZ_RWIT01000024.1"/>
</dbReference>
<proteinExistence type="predicted"/>
<dbReference type="EMBL" id="RWIT01000024">
    <property type="protein sequence ID" value="RSK43196.1"/>
    <property type="molecule type" value="Genomic_DNA"/>
</dbReference>
<dbReference type="Pfam" id="PF14054">
    <property type="entry name" value="DUF4249"/>
    <property type="match status" value="1"/>
</dbReference>
<comment type="caution">
    <text evidence="1">The sequence shown here is derived from an EMBL/GenBank/DDBJ whole genome shotgun (WGS) entry which is preliminary data.</text>
</comment>
<evidence type="ECO:0000313" key="2">
    <source>
        <dbReference type="Proteomes" id="UP000273500"/>
    </source>
</evidence>
<evidence type="ECO:0000313" key="1">
    <source>
        <dbReference type="EMBL" id="RSK43196.1"/>
    </source>
</evidence>
<dbReference type="InterPro" id="IPR025345">
    <property type="entry name" value="DUF4249"/>
</dbReference>
<reference evidence="1 2" key="1">
    <citation type="submission" date="2018-12" db="EMBL/GenBank/DDBJ databases">
        <authorList>
            <person name="Feng G."/>
            <person name="Zhu H."/>
        </authorList>
    </citation>
    <scope>NUCLEOTIDE SEQUENCE [LARGE SCALE GENOMIC DNA]</scope>
    <source>
        <strain evidence="1 2">KCTC 12533</strain>
    </source>
</reference>
<gene>
    <name evidence="1" type="ORF">EI291_21905</name>
</gene>
<dbReference type="Proteomes" id="UP000273500">
    <property type="component" value="Unassembled WGS sequence"/>
</dbReference>
<dbReference type="AlphaFoldDB" id="A0A3R9NWA6"/>
<organism evidence="1 2">
    <name type="scientific">Hymenobacter rigui</name>
    <dbReference type="NCBI Taxonomy" id="334424"/>
    <lineage>
        <taxon>Bacteria</taxon>
        <taxon>Pseudomonadati</taxon>
        <taxon>Bacteroidota</taxon>
        <taxon>Cytophagia</taxon>
        <taxon>Cytophagales</taxon>
        <taxon>Hymenobacteraceae</taxon>
        <taxon>Hymenobacter</taxon>
    </lineage>
</organism>
<name>A0A3R9NWA6_9BACT</name>
<protein>
    <submittedName>
        <fullName evidence="1">DUF4249 domain-containing protein</fullName>
    </submittedName>
</protein>
<keyword evidence="2" id="KW-1185">Reference proteome</keyword>
<accession>A0A3R9NWA6</accession>